<keyword evidence="4" id="KW-1185">Reference proteome</keyword>
<name>A0A9Q3DCP7_9BASI</name>
<evidence type="ECO:0000313" key="3">
    <source>
        <dbReference type="EMBL" id="MBW0498620.1"/>
    </source>
</evidence>
<feature type="coiled-coil region" evidence="1">
    <location>
        <begin position="176"/>
        <end position="214"/>
    </location>
</feature>
<gene>
    <name evidence="3" type="ORF">O181_038335</name>
</gene>
<reference evidence="3" key="1">
    <citation type="submission" date="2021-03" db="EMBL/GenBank/DDBJ databases">
        <title>Draft genome sequence of rust myrtle Austropuccinia psidii MF-1, a brazilian biotype.</title>
        <authorList>
            <person name="Quecine M.C."/>
            <person name="Pachon D.M.R."/>
            <person name="Bonatelli M.L."/>
            <person name="Correr F.H."/>
            <person name="Franceschini L.M."/>
            <person name="Leite T.F."/>
            <person name="Margarido G.R.A."/>
            <person name="Almeida C.A."/>
            <person name="Ferrarezi J.A."/>
            <person name="Labate C.A."/>
        </authorList>
    </citation>
    <scope>NUCLEOTIDE SEQUENCE</scope>
    <source>
        <strain evidence="3">MF-1</strain>
    </source>
</reference>
<dbReference type="AlphaFoldDB" id="A0A9Q3DCP7"/>
<evidence type="ECO:0000313" key="4">
    <source>
        <dbReference type="Proteomes" id="UP000765509"/>
    </source>
</evidence>
<accession>A0A9Q3DCP7</accession>
<proteinExistence type="predicted"/>
<evidence type="ECO:0000256" key="1">
    <source>
        <dbReference type="SAM" id="Coils"/>
    </source>
</evidence>
<feature type="compositionally biased region" description="Polar residues" evidence="2">
    <location>
        <begin position="77"/>
        <end position="102"/>
    </location>
</feature>
<protein>
    <submittedName>
        <fullName evidence="3">Uncharacterized protein</fullName>
    </submittedName>
</protein>
<evidence type="ECO:0000256" key="2">
    <source>
        <dbReference type="SAM" id="MobiDB-lite"/>
    </source>
</evidence>
<keyword evidence="1" id="KW-0175">Coiled coil</keyword>
<feature type="compositionally biased region" description="Polar residues" evidence="2">
    <location>
        <begin position="138"/>
        <end position="166"/>
    </location>
</feature>
<feature type="region of interest" description="Disordered" evidence="2">
    <location>
        <begin position="77"/>
        <end position="166"/>
    </location>
</feature>
<dbReference type="Proteomes" id="UP000765509">
    <property type="component" value="Unassembled WGS sequence"/>
</dbReference>
<dbReference type="EMBL" id="AVOT02014816">
    <property type="protein sequence ID" value="MBW0498620.1"/>
    <property type="molecule type" value="Genomic_DNA"/>
</dbReference>
<comment type="caution">
    <text evidence="3">The sequence shown here is derived from an EMBL/GenBank/DDBJ whole genome shotgun (WGS) entry which is preliminary data.</text>
</comment>
<feature type="compositionally biased region" description="Basic and acidic residues" evidence="2">
    <location>
        <begin position="106"/>
        <end position="120"/>
    </location>
</feature>
<sequence length="238" mass="27203">MDNKRFNIESHCAELGASFQKICLKEIPFKDLMEITKGWNPTRKFRLLKERETRIRENQATIQAIEEQLNQTEPTLIPSGSQGVDQNISPVASNHSGTNRSVAKSHHSEQSEAERVRPNDPEGVGLGERSTQHPEIAVNTSRISNLTNRNITPTQTGHNNVTPESNLNSDKLWLKISQLEMESQEQLEDFKRINERLQRNATLQEAKIKFIQESCAQLSKASEETNKRLNQVFEEKHH</sequence>
<organism evidence="3 4">
    <name type="scientific">Austropuccinia psidii MF-1</name>
    <dbReference type="NCBI Taxonomy" id="1389203"/>
    <lineage>
        <taxon>Eukaryota</taxon>
        <taxon>Fungi</taxon>
        <taxon>Dikarya</taxon>
        <taxon>Basidiomycota</taxon>
        <taxon>Pucciniomycotina</taxon>
        <taxon>Pucciniomycetes</taxon>
        <taxon>Pucciniales</taxon>
        <taxon>Sphaerophragmiaceae</taxon>
        <taxon>Austropuccinia</taxon>
    </lineage>
</organism>